<evidence type="ECO:0000259" key="4">
    <source>
        <dbReference type="Pfam" id="PF18313"/>
    </source>
</evidence>
<name>A0A2A5WC30_9GAMM</name>
<gene>
    <name evidence="5" type="ORF">CNF02_07490</name>
</gene>
<dbReference type="Proteomes" id="UP000219329">
    <property type="component" value="Unassembled WGS sequence"/>
</dbReference>
<evidence type="ECO:0000256" key="3">
    <source>
        <dbReference type="ARBA" id="ARBA00023315"/>
    </source>
</evidence>
<evidence type="ECO:0000256" key="1">
    <source>
        <dbReference type="ARBA" id="ARBA00010982"/>
    </source>
</evidence>
<dbReference type="Gene3D" id="2.40.50.840">
    <property type="match status" value="1"/>
</dbReference>
<dbReference type="InterPro" id="IPR040771">
    <property type="entry name" value="TLP1_add_C"/>
</dbReference>
<dbReference type="Pfam" id="PF18313">
    <property type="entry name" value="TLP1_add_C"/>
    <property type="match status" value="1"/>
</dbReference>
<dbReference type="PANTHER" id="PTHR18919:SF139">
    <property type="entry name" value="THIOLASE-LIKE PROTEIN TYPE 1 ADDITIONAL C-TERMINAL DOMAIN-CONTAINING PROTEIN"/>
    <property type="match status" value="1"/>
</dbReference>
<comment type="similarity">
    <text evidence="1">Belongs to the thiolase-like superfamily. Thiolase family.</text>
</comment>
<sequence length="512" mass="55619">MEESTPILVGGGQFTEKEFLPEQAQPPLGIAAEAAKAALVDTGIGETIAAEIDTVVSIRIFPDSTNRPRLQIPFGRAENPPRAVAQRIGANPVNAIYGNVGGNTPQKYINEMAERIAAGEVKTVLLAGSEAIKTAQTAMRNDIMLDWKEEFEGSQEDRGLGEKLMTPHEFAHGVGIPIQTYPLFENAFRHHKGLDIEEHMMQMGSVFENFSRVAAANPYSFYGTARTAAQLATVTKENRFISFPYPKWMNAMDAVNQGAAVIMTSVGKARDLGIDPAKWVFLHGCAEANEKLMVMDRVNYYSAPAIGVNCKHAFAMAGISLDDINYFDFYSCFPSAVELACEELGLAYDDPRGLTVTGGLPFFGGPGNNYSMHAIATMLPKLRTNPRHYGCVTANGGYLSKHATGIYSAKPVEGKWEREKPSAYQGEIDALASPEFIETPNGAATIETYTVCFARGIPEKGIVIGRLADTNQRFIANTPTDIDLLLSMTKSEQIGRSGTVKSVEGMNHFIPA</sequence>
<dbReference type="GO" id="GO:0016746">
    <property type="term" value="F:acyltransferase activity"/>
    <property type="evidence" value="ECO:0007669"/>
    <property type="project" value="UniProtKB-KW"/>
</dbReference>
<dbReference type="AlphaFoldDB" id="A0A2A5WC30"/>
<accession>A0A2A5WC30</accession>
<evidence type="ECO:0000256" key="2">
    <source>
        <dbReference type="ARBA" id="ARBA00022679"/>
    </source>
</evidence>
<keyword evidence="3" id="KW-0012">Acyltransferase</keyword>
<keyword evidence="2 5" id="KW-0808">Transferase</keyword>
<dbReference type="Gene3D" id="3.40.47.10">
    <property type="match status" value="1"/>
</dbReference>
<dbReference type="EMBL" id="NTJZ01000006">
    <property type="protein sequence ID" value="PDH33863.1"/>
    <property type="molecule type" value="Genomic_DNA"/>
</dbReference>
<dbReference type="InterPro" id="IPR016039">
    <property type="entry name" value="Thiolase-like"/>
</dbReference>
<feature type="domain" description="Thiolase-like protein type 1 additional C-terminal" evidence="4">
    <location>
        <begin position="425"/>
        <end position="502"/>
    </location>
</feature>
<organism evidence="5 6">
    <name type="scientific">OM182 bacterium MED-G28</name>
    <dbReference type="NCBI Taxonomy" id="1986256"/>
    <lineage>
        <taxon>Bacteria</taxon>
        <taxon>Pseudomonadati</taxon>
        <taxon>Pseudomonadota</taxon>
        <taxon>Gammaproteobacteria</taxon>
        <taxon>OMG group</taxon>
        <taxon>OM182 clade</taxon>
    </lineage>
</organism>
<dbReference type="SUPFAM" id="SSF53901">
    <property type="entry name" value="Thiolase-like"/>
    <property type="match status" value="2"/>
</dbReference>
<proteinExistence type="inferred from homology"/>
<protein>
    <submittedName>
        <fullName evidence="5">Acetyl-CoA acetyltransferase</fullName>
    </submittedName>
</protein>
<comment type="caution">
    <text evidence="5">The sequence shown here is derived from an EMBL/GenBank/DDBJ whole genome shotgun (WGS) entry which is preliminary data.</text>
</comment>
<evidence type="ECO:0000313" key="6">
    <source>
        <dbReference type="Proteomes" id="UP000219329"/>
    </source>
</evidence>
<dbReference type="PANTHER" id="PTHR18919">
    <property type="entry name" value="ACETYL-COA C-ACYLTRANSFERASE"/>
    <property type="match status" value="1"/>
</dbReference>
<evidence type="ECO:0000313" key="5">
    <source>
        <dbReference type="EMBL" id="PDH33863.1"/>
    </source>
</evidence>
<reference evidence="5 6" key="1">
    <citation type="submission" date="2017-08" db="EMBL/GenBank/DDBJ databases">
        <title>Fine stratification of microbial communities through a metagenomic profile of the photic zone.</title>
        <authorList>
            <person name="Haro-Moreno J.M."/>
            <person name="Lopez-Perez M."/>
            <person name="De La Torre J."/>
            <person name="Picazo A."/>
            <person name="Camacho A."/>
            <person name="Rodriguez-Valera F."/>
        </authorList>
    </citation>
    <scope>NUCLEOTIDE SEQUENCE [LARGE SCALE GENOMIC DNA]</scope>
    <source>
        <strain evidence="5">MED-G28</strain>
    </source>
</reference>